<keyword evidence="2" id="KW-1185">Reference proteome</keyword>
<comment type="caution">
    <text evidence="1">The sequence shown here is derived from an EMBL/GenBank/DDBJ whole genome shotgun (WGS) entry which is preliminary data.</text>
</comment>
<proteinExistence type="predicted"/>
<sequence>MCSPAPFFFGLTQLLNYDYFSVASFTNKLGMVVIRTEGILNFLLALNRMKIVCEVKIHPVVFKVPLTGFITYSCYCLNTLFVPPFLYLCLNASLREEFFGRKKTAKVAAVRSVIGSMKA</sequence>
<organism evidence="1 2">
    <name type="scientific">Steinernema hermaphroditum</name>
    <dbReference type="NCBI Taxonomy" id="289476"/>
    <lineage>
        <taxon>Eukaryota</taxon>
        <taxon>Metazoa</taxon>
        <taxon>Ecdysozoa</taxon>
        <taxon>Nematoda</taxon>
        <taxon>Chromadorea</taxon>
        <taxon>Rhabditida</taxon>
        <taxon>Tylenchina</taxon>
        <taxon>Panagrolaimomorpha</taxon>
        <taxon>Strongyloidoidea</taxon>
        <taxon>Steinernematidae</taxon>
        <taxon>Steinernema</taxon>
    </lineage>
</organism>
<evidence type="ECO:0000313" key="1">
    <source>
        <dbReference type="EMBL" id="KAK0427057.1"/>
    </source>
</evidence>
<name>A0AA39IMI6_9BILA</name>
<gene>
    <name evidence="1" type="ORF">QR680_010043</name>
</gene>
<dbReference type="Proteomes" id="UP001175271">
    <property type="component" value="Unassembled WGS sequence"/>
</dbReference>
<accession>A0AA39IMI6</accession>
<evidence type="ECO:0000313" key="2">
    <source>
        <dbReference type="Proteomes" id="UP001175271"/>
    </source>
</evidence>
<dbReference type="AlphaFoldDB" id="A0AA39IMI6"/>
<dbReference type="EMBL" id="JAUCMV010000001">
    <property type="protein sequence ID" value="KAK0427057.1"/>
    <property type="molecule type" value="Genomic_DNA"/>
</dbReference>
<protein>
    <submittedName>
        <fullName evidence="1">Uncharacterized protein</fullName>
    </submittedName>
</protein>
<reference evidence="1" key="1">
    <citation type="submission" date="2023-06" db="EMBL/GenBank/DDBJ databases">
        <title>Genomic analysis of the entomopathogenic nematode Steinernema hermaphroditum.</title>
        <authorList>
            <person name="Schwarz E.M."/>
            <person name="Heppert J.K."/>
            <person name="Baniya A."/>
            <person name="Schwartz H.T."/>
            <person name="Tan C.-H."/>
            <person name="Antoshechkin I."/>
            <person name="Sternberg P.W."/>
            <person name="Goodrich-Blair H."/>
            <person name="Dillman A.R."/>
        </authorList>
    </citation>
    <scope>NUCLEOTIDE SEQUENCE</scope>
    <source>
        <strain evidence="1">PS9179</strain>
        <tissue evidence="1">Whole animal</tissue>
    </source>
</reference>